<evidence type="ECO:0000313" key="2">
    <source>
        <dbReference type="EMBL" id="RVU91232.1"/>
    </source>
</evidence>
<keyword evidence="5" id="KW-1185">Reference proteome</keyword>
<evidence type="ECO:0000313" key="3">
    <source>
        <dbReference type="EMBL" id="SPE76605.1"/>
    </source>
</evidence>
<evidence type="ECO:0000313" key="4">
    <source>
        <dbReference type="Proteomes" id="UP000238180"/>
    </source>
</evidence>
<organism evidence="3 4">
    <name type="scientific">Flavobacterium columnare</name>
    <dbReference type="NCBI Taxonomy" id="996"/>
    <lineage>
        <taxon>Bacteria</taxon>
        <taxon>Pseudomonadati</taxon>
        <taxon>Bacteroidota</taxon>
        <taxon>Flavobacteriia</taxon>
        <taxon>Flavobacteriales</taxon>
        <taxon>Flavobacteriaceae</taxon>
        <taxon>Flavobacterium</taxon>
    </lineage>
</organism>
<proteinExistence type="predicted"/>
<dbReference type="EMBL" id="OLKH01000064">
    <property type="protein sequence ID" value="SPE76605.1"/>
    <property type="molecule type" value="Genomic_DNA"/>
</dbReference>
<protein>
    <submittedName>
        <fullName evidence="3">Uncharacterized protein</fullName>
    </submittedName>
</protein>
<dbReference type="EMBL" id="RQSM01000003">
    <property type="protein sequence ID" value="RVU91232.1"/>
    <property type="molecule type" value="Genomic_DNA"/>
</dbReference>
<keyword evidence="1" id="KW-0812">Transmembrane</keyword>
<feature type="transmembrane region" description="Helical" evidence="1">
    <location>
        <begin position="47"/>
        <end position="63"/>
    </location>
</feature>
<sequence>MKRRNKQNRHLLIILLTAKSIFAVTPAPPPPVKRAVPPGSFPIDDHLPILILSAILLSFYFFRKSTKKAPKN</sequence>
<accession>A0A2N9P8E1</accession>
<keyword evidence="1" id="KW-0472">Membrane</keyword>
<dbReference type="Proteomes" id="UP000288951">
    <property type="component" value="Unassembled WGS sequence"/>
</dbReference>
<reference evidence="2" key="2">
    <citation type="submission" date="2018-12" db="EMBL/GenBank/DDBJ databases">
        <title>Draft genome sequence of Flaovobacterium columnare ARS1 isolated from channel catfish in Alabama.</title>
        <authorList>
            <person name="Cai W."/>
            <person name="Arias C."/>
        </authorList>
    </citation>
    <scope>NUCLEOTIDE SEQUENCE [LARGE SCALE GENOMIC DNA]</scope>
    <source>
        <strain evidence="2">ARS1</strain>
    </source>
</reference>
<dbReference type="AlphaFoldDB" id="A0A2N9P8E1"/>
<name>A0A2N9P8E1_9FLAO</name>
<keyword evidence="1" id="KW-1133">Transmembrane helix</keyword>
<gene>
    <name evidence="2" type="ORF">EH230_10165</name>
    <name evidence="3" type="ORF">FLACOL_00588</name>
</gene>
<evidence type="ECO:0000256" key="1">
    <source>
        <dbReference type="SAM" id="Phobius"/>
    </source>
</evidence>
<dbReference type="RefSeq" id="WP_105195536.1">
    <property type="nucleotide sequence ID" value="NZ_OLKH01000064.1"/>
</dbReference>
<reference evidence="3" key="1">
    <citation type="submission" date="2018-02" db="EMBL/GenBank/DDBJ databases">
        <authorList>
            <person name="Cohen D.B."/>
            <person name="Kent A.D."/>
        </authorList>
    </citation>
    <scope>NUCLEOTIDE SEQUENCE [LARGE SCALE GENOMIC DNA]</scope>
    <source>
        <strain evidence="3">CIP109753</strain>
    </source>
</reference>
<evidence type="ECO:0000313" key="5">
    <source>
        <dbReference type="Proteomes" id="UP000288951"/>
    </source>
</evidence>
<dbReference type="Proteomes" id="UP000238180">
    <property type="component" value="Unassembled WGS sequence"/>
</dbReference>